<evidence type="ECO:0000256" key="2">
    <source>
        <dbReference type="PROSITE-ProRule" id="PRU00335"/>
    </source>
</evidence>
<reference evidence="4 5" key="1">
    <citation type="submission" date="2016-05" db="EMBL/GenBank/DDBJ databases">
        <title>Niabella ginsenosidivorans BS26 whole genome sequencing.</title>
        <authorList>
            <person name="Im W.T."/>
            <person name="Siddiqi M.Z."/>
        </authorList>
    </citation>
    <scope>NUCLEOTIDE SEQUENCE [LARGE SCALE GENOMIC DNA]</scope>
    <source>
        <strain evidence="4 5">BS26</strain>
    </source>
</reference>
<dbReference type="GO" id="GO:0003677">
    <property type="term" value="F:DNA binding"/>
    <property type="evidence" value="ECO:0007669"/>
    <property type="project" value="UniProtKB-UniRule"/>
</dbReference>
<dbReference type="RefSeq" id="WP_067757887.1">
    <property type="nucleotide sequence ID" value="NZ_CP015772.1"/>
</dbReference>
<dbReference type="Pfam" id="PF00440">
    <property type="entry name" value="TetR_N"/>
    <property type="match status" value="1"/>
</dbReference>
<name>A0A1A9I551_9BACT</name>
<organism evidence="4 5">
    <name type="scientific">Niabella ginsenosidivorans</name>
    <dbReference type="NCBI Taxonomy" id="1176587"/>
    <lineage>
        <taxon>Bacteria</taxon>
        <taxon>Pseudomonadati</taxon>
        <taxon>Bacteroidota</taxon>
        <taxon>Chitinophagia</taxon>
        <taxon>Chitinophagales</taxon>
        <taxon>Chitinophagaceae</taxon>
        <taxon>Niabella</taxon>
    </lineage>
</organism>
<dbReference type="InterPro" id="IPR009057">
    <property type="entry name" value="Homeodomain-like_sf"/>
</dbReference>
<dbReference type="AlphaFoldDB" id="A0A1A9I551"/>
<dbReference type="SUPFAM" id="SSF46689">
    <property type="entry name" value="Homeodomain-like"/>
    <property type="match status" value="1"/>
</dbReference>
<dbReference type="KEGG" id="nia:A8C56_15455"/>
<dbReference type="OrthoDB" id="836882at2"/>
<evidence type="ECO:0000313" key="4">
    <source>
        <dbReference type="EMBL" id="ANH82179.1"/>
    </source>
</evidence>
<evidence type="ECO:0000259" key="3">
    <source>
        <dbReference type="PROSITE" id="PS50977"/>
    </source>
</evidence>
<keyword evidence="1 2" id="KW-0238">DNA-binding</keyword>
<proteinExistence type="predicted"/>
<sequence length="212" mass="24436">MARKVYKGAVNNKERSIQKLLASVGKVIREKGYAGLTATNIAQQAGVSRRLISMYFGSVDELVETYVKSKDYWVAASGTTVITQENKEGNNTRQLLESLLLNQLDFFNRNEEMRQIILWEISQRTEIMYHICNEREQLGSRIFEMTDKELKDRPVDLRAVSALLVAGIYYMVLHSKTSDSFFCEIDITLPEGLQRIRDAIKQILKWVYEKEA</sequence>
<dbReference type="InterPro" id="IPR001647">
    <property type="entry name" value="HTH_TetR"/>
</dbReference>
<feature type="DNA-binding region" description="H-T-H motif" evidence="2">
    <location>
        <begin position="37"/>
        <end position="56"/>
    </location>
</feature>
<dbReference type="PANTHER" id="PTHR30328:SF54">
    <property type="entry name" value="HTH-TYPE TRANSCRIPTIONAL REPRESSOR SCO4008"/>
    <property type="match status" value="1"/>
</dbReference>
<protein>
    <submittedName>
        <fullName evidence="4">TetR family transcriptional regulator</fullName>
    </submittedName>
</protein>
<dbReference type="PANTHER" id="PTHR30328">
    <property type="entry name" value="TRANSCRIPTIONAL REPRESSOR"/>
    <property type="match status" value="1"/>
</dbReference>
<gene>
    <name evidence="4" type="ORF">A8C56_15455</name>
</gene>
<evidence type="ECO:0000313" key="5">
    <source>
        <dbReference type="Proteomes" id="UP000077667"/>
    </source>
</evidence>
<accession>A0A1A9I551</accession>
<dbReference type="PROSITE" id="PS50977">
    <property type="entry name" value="HTH_TETR_2"/>
    <property type="match status" value="1"/>
</dbReference>
<dbReference type="Proteomes" id="UP000077667">
    <property type="component" value="Chromosome"/>
</dbReference>
<dbReference type="EMBL" id="CP015772">
    <property type="protein sequence ID" value="ANH82179.1"/>
    <property type="molecule type" value="Genomic_DNA"/>
</dbReference>
<dbReference type="STRING" id="1176587.A8C56_15455"/>
<feature type="domain" description="HTH tetR-type" evidence="3">
    <location>
        <begin position="14"/>
        <end position="74"/>
    </location>
</feature>
<dbReference type="PRINTS" id="PR00455">
    <property type="entry name" value="HTHTETR"/>
</dbReference>
<evidence type="ECO:0000256" key="1">
    <source>
        <dbReference type="ARBA" id="ARBA00023125"/>
    </source>
</evidence>
<keyword evidence="5" id="KW-1185">Reference proteome</keyword>
<dbReference type="Gene3D" id="1.10.357.10">
    <property type="entry name" value="Tetracycline Repressor, domain 2"/>
    <property type="match status" value="1"/>
</dbReference>
<dbReference type="InterPro" id="IPR050109">
    <property type="entry name" value="HTH-type_TetR-like_transc_reg"/>
</dbReference>